<dbReference type="EMBL" id="JACRST010000018">
    <property type="protein sequence ID" value="MBC8547382.1"/>
    <property type="molecule type" value="Genomic_DNA"/>
</dbReference>
<dbReference type="PANTHER" id="PTHR43423">
    <property type="entry name" value="ABC TRANSPORTER I FAMILY MEMBER 17"/>
    <property type="match status" value="1"/>
</dbReference>
<dbReference type="InterPro" id="IPR017871">
    <property type="entry name" value="ABC_transporter-like_CS"/>
</dbReference>
<dbReference type="GO" id="GO:0016887">
    <property type="term" value="F:ATP hydrolysis activity"/>
    <property type="evidence" value="ECO:0007669"/>
    <property type="project" value="InterPro"/>
</dbReference>
<evidence type="ECO:0000256" key="2">
    <source>
        <dbReference type="ARBA" id="ARBA00022741"/>
    </source>
</evidence>
<protein>
    <submittedName>
        <fullName evidence="5">ATP-binding cassette domain-containing protein</fullName>
    </submittedName>
</protein>
<evidence type="ECO:0000256" key="3">
    <source>
        <dbReference type="ARBA" id="ARBA00022840"/>
    </source>
</evidence>
<evidence type="ECO:0000313" key="5">
    <source>
        <dbReference type="EMBL" id="MBC8547382.1"/>
    </source>
</evidence>
<name>A0A926I0U2_9FIRM</name>
<accession>A0A926I0U2</accession>
<dbReference type="Pfam" id="PF00005">
    <property type="entry name" value="ABC_tran"/>
    <property type="match status" value="1"/>
</dbReference>
<dbReference type="InterPro" id="IPR027417">
    <property type="entry name" value="P-loop_NTPase"/>
</dbReference>
<proteinExistence type="predicted"/>
<keyword evidence="1" id="KW-0813">Transport</keyword>
<dbReference type="Gene3D" id="3.40.50.300">
    <property type="entry name" value="P-loop containing nucleotide triphosphate hydrolases"/>
    <property type="match status" value="1"/>
</dbReference>
<reference evidence="5" key="1">
    <citation type="submission" date="2020-08" db="EMBL/GenBank/DDBJ databases">
        <title>Genome public.</title>
        <authorList>
            <person name="Liu C."/>
            <person name="Sun Q."/>
        </authorList>
    </citation>
    <scope>NUCLEOTIDE SEQUENCE</scope>
    <source>
        <strain evidence="5">NSJ-31</strain>
    </source>
</reference>
<dbReference type="AlphaFoldDB" id="A0A926I0U2"/>
<keyword evidence="3 5" id="KW-0067">ATP-binding</keyword>
<evidence type="ECO:0000259" key="4">
    <source>
        <dbReference type="PROSITE" id="PS50893"/>
    </source>
</evidence>
<dbReference type="PROSITE" id="PS00211">
    <property type="entry name" value="ABC_TRANSPORTER_1"/>
    <property type="match status" value="1"/>
</dbReference>
<dbReference type="GO" id="GO:0005524">
    <property type="term" value="F:ATP binding"/>
    <property type="evidence" value="ECO:0007669"/>
    <property type="project" value="UniProtKB-KW"/>
</dbReference>
<dbReference type="InterPro" id="IPR003439">
    <property type="entry name" value="ABC_transporter-like_ATP-bd"/>
</dbReference>
<dbReference type="PANTHER" id="PTHR43423:SF1">
    <property type="entry name" value="ABC TRANSPORTER I FAMILY MEMBER 17"/>
    <property type="match status" value="1"/>
</dbReference>
<dbReference type="SUPFAM" id="SSF52540">
    <property type="entry name" value="P-loop containing nucleoside triphosphate hydrolases"/>
    <property type="match status" value="1"/>
</dbReference>
<feature type="domain" description="ABC transporter" evidence="4">
    <location>
        <begin position="2"/>
        <end position="212"/>
    </location>
</feature>
<evidence type="ECO:0000313" key="6">
    <source>
        <dbReference type="Proteomes" id="UP000653127"/>
    </source>
</evidence>
<dbReference type="Proteomes" id="UP000653127">
    <property type="component" value="Unassembled WGS sequence"/>
</dbReference>
<dbReference type="InterPro" id="IPR003593">
    <property type="entry name" value="AAA+_ATPase"/>
</dbReference>
<keyword evidence="6" id="KW-1185">Reference proteome</keyword>
<comment type="caution">
    <text evidence="5">The sequence shown here is derived from an EMBL/GenBank/DDBJ whole genome shotgun (WGS) entry which is preliminary data.</text>
</comment>
<dbReference type="SMART" id="SM00382">
    <property type="entry name" value="AAA"/>
    <property type="match status" value="1"/>
</dbReference>
<gene>
    <name evidence="5" type="ORF">H8711_10640</name>
</gene>
<organism evidence="5 6">
    <name type="scientific">Ligaoa zhengdingensis</name>
    <dbReference type="NCBI Taxonomy" id="2763658"/>
    <lineage>
        <taxon>Bacteria</taxon>
        <taxon>Bacillati</taxon>
        <taxon>Bacillota</taxon>
        <taxon>Clostridia</taxon>
        <taxon>Eubacteriales</taxon>
        <taxon>Oscillospiraceae</taxon>
        <taxon>Ligaoa</taxon>
    </lineage>
</organism>
<evidence type="ECO:0000256" key="1">
    <source>
        <dbReference type="ARBA" id="ARBA00022448"/>
    </source>
</evidence>
<dbReference type="PROSITE" id="PS50893">
    <property type="entry name" value="ABC_TRANSPORTER_2"/>
    <property type="match status" value="1"/>
</dbReference>
<dbReference type="RefSeq" id="WP_249283424.1">
    <property type="nucleotide sequence ID" value="NZ_JACRST010000018.1"/>
</dbReference>
<keyword evidence="2" id="KW-0547">Nucleotide-binding</keyword>
<sequence length="212" mass="23645">MFHITGLKYKKILDIPRLTIDRPVTCIVGASGSGKTTLLRLLNRLSAPDEGKIEYNGEDIAAMDPVKLRRRVVMLGQTPVIYPGDIRDNLQIGLELSQRLPAPESALRESLRSVGLDKNLDEGCGALSGGEKQRLCLARVLLMDAETYLLDEPSSALDRETERFLVDHLAEFVRERDRQLIMVTHSEAVAGRYPGSTIRIEAGRTEGYRDEQ</sequence>